<evidence type="ECO:0000313" key="12">
    <source>
        <dbReference type="EMBL" id="KGE03386.1"/>
    </source>
</evidence>
<evidence type="ECO:0000256" key="4">
    <source>
        <dbReference type="ARBA" id="ARBA00022603"/>
    </source>
</evidence>
<feature type="domain" description="Methylated-DNA-[protein]-cysteine S-methyltransferase DNA binding" evidence="10">
    <location>
        <begin position="72"/>
        <end position="151"/>
    </location>
</feature>
<dbReference type="EC" id="2.1.1.63" evidence="9"/>
<keyword evidence="6 9" id="KW-0227">DNA damage</keyword>
<dbReference type="SUPFAM" id="SSF53155">
    <property type="entry name" value="Methylated DNA-protein cysteine methyltransferase domain"/>
    <property type="match status" value="1"/>
</dbReference>
<dbReference type="GO" id="GO:0032259">
    <property type="term" value="P:methylation"/>
    <property type="evidence" value="ECO:0007669"/>
    <property type="project" value="UniProtKB-KW"/>
</dbReference>
<keyword evidence="4 9" id="KW-0489">Methyltransferase</keyword>
<dbReference type="RefSeq" id="WP_035517847.1">
    <property type="nucleotide sequence ID" value="NZ_KN234790.1"/>
</dbReference>
<dbReference type="GO" id="GO:0003908">
    <property type="term" value="F:methylated-DNA-[protein]-cysteine S-methyltransferase activity"/>
    <property type="evidence" value="ECO:0007669"/>
    <property type="project" value="UniProtKB-UniRule"/>
</dbReference>
<dbReference type="InterPro" id="IPR001497">
    <property type="entry name" value="MethylDNA_cys_MeTrfase_AS"/>
</dbReference>
<evidence type="ECO:0000259" key="11">
    <source>
        <dbReference type="Pfam" id="PF02870"/>
    </source>
</evidence>
<evidence type="ECO:0000256" key="6">
    <source>
        <dbReference type="ARBA" id="ARBA00022763"/>
    </source>
</evidence>
<reference evidence="12 13" key="1">
    <citation type="journal article" date="2014" name="Genome Announc.">
        <title>Genome Sequence of Gammaproteobacterial Pseudohaliea rubra Type Strain DSM 19751, Isolated from Coastal Seawater of the Mediterranean Sea.</title>
        <authorList>
            <person name="Spring S."/>
            <person name="Fiebig A."/>
            <person name="Riedel T."/>
            <person name="Goker M."/>
            <person name="Klenk H.P."/>
        </authorList>
    </citation>
    <scope>NUCLEOTIDE SEQUENCE [LARGE SCALE GENOMIC DNA]</scope>
    <source>
        <strain evidence="12 13">DSM 19751</strain>
    </source>
</reference>
<dbReference type="InterPro" id="IPR008332">
    <property type="entry name" value="MethylG_MeTrfase_N"/>
</dbReference>
<evidence type="ECO:0000256" key="2">
    <source>
        <dbReference type="ARBA" id="ARBA00008711"/>
    </source>
</evidence>
<dbReference type="PATRIC" id="fig|1265313.6.peg.1993"/>
<name>A0A095XUL2_9GAMM</name>
<dbReference type="InterPro" id="IPR036388">
    <property type="entry name" value="WH-like_DNA-bd_sf"/>
</dbReference>
<keyword evidence="5 9" id="KW-0808">Transferase</keyword>
<dbReference type="PANTHER" id="PTHR10815:SF5">
    <property type="entry name" value="METHYLATED-DNA--PROTEIN-CYSTEINE METHYLTRANSFERASE"/>
    <property type="match status" value="1"/>
</dbReference>
<dbReference type="Gene3D" id="1.10.10.10">
    <property type="entry name" value="Winged helix-like DNA-binding domain superfamily/Winged helix DNA-binding domain"/>
    <property type="match status" value="1"/>
</dbReference>
<dbReference type="GO" id="GO:0006307">
    <property type="term" value="P:DNA alkylation repair"/>
    <property type="evidence" value="ECO:0007669"/>
    <property type="project" value="UniProtKB-UniRule"/>
</dbReference>
<dbReference type="InterPro" id="IPR036631">
    <property type="entry name" value="MGMT_N_sf"/>
</dbReference>
<comment type="catalytic activity">
    <reaction evidence="1 9">
        <text>a 4-O-methyl-thymidine in DNA + L-cysteinyl-[protein] = a thymidine in DNA + S-methyl-L-cysteinyl-[protein]</text>
        <dbReference type="Rhea" id="RHEA:53428"/>
        <dbReference type="Rhea" id="RHEA-COMP:10131"/>
        <dbReference type="Rhea" id="RHEA-COMP:10132"/>
        <dbReference type="Rhea" id="RHEA-COMP:13555"/>
        <dbReference type="Rhea" id="RHEA-COMP:13556"/>
        <dbReference type="ChEBI" id="CHEBI:29950"/>
        <dbReference type="ChEBI" id="CHEBI:82612"/>
        <dbReference type="ChEBI" id="CHEBI:137386"/>
        <dbReference type="ChEBI" id="CHEBI:137387"/>
        <dbReference type="EC" id="2.1.1.63"/>
    </reaction>
</comment>
<keyword evidence="7 9" id="KW-0234">DNA repair</keyword>
<comment type="caution">
    <text evidence="12">The sequence shown here is derived from an EMBL/GenBank/DDBJ whole genome shotgun (WGS) entry which is preliminary data.</text>
</comment>
<dbReference type="PANTHER" id="PTHR10815">
    <property type="entry name" value="METHYLATED-DNA--PROTEIN-CYSTEINE METHYLTRANSFERASE"/>
    <property type="match status" value="1"/>
</dbReference>
<evidence type="ECO:0000256" key="8">
    <source>
        <dbReference type="ARBA" id="ARBA00049348"/>
    </source>
</evidence>
<feature type="domain" description="Methylguanine DNA methyltransferase ribonuclease-like" evidence="11">
    <location>
        <begin position="5"/>
        <end position="66"/>
    </location>
</feature>
<dbReference type="eggNOG" id="COG0350">
    <property type="taxonomic scope" value="Bacteria"/>
</dbReference>
<proteinExistence type="inferred from homology"/>
<accession>A0A095XUL2</accession>
<dbReference type="HAMAP" id="MF_00772">
    <property type="entry name" value="OGT"/>
    <property type="match status" value="1"/>
</dbReference>
<evidence type="ECO:0000256" key="3">
    <source>
        <dbReference type="ARBA" id="ARBA00022490"/>
    </source>
</evidence>
<dbReference type="CDD" id="cd06445">
    <property type="entry name" value="ATase"/>
    <property type="match status" value="1"/>
</dbReference>
<comment type="function">
    <text evidence="9">Involved in the cellular defense against the biological effects of O6-methylguanine (O6-MeG) and O4-methylthymine (O4-MeT) in DNA. Repairs the methylated nucleobase in DNA by stoichiometrically transferring the methyl group to a cysteine residue in the enzyme. This is a suicide reaction: the enzyme is irreversibly inactivated.</text>
</comment>
<dbReference type="Gene3D" id="3.30.160.70">
    <property type="entry name" value="Methylated DNA-protein cysteine methyltransferase domain"/>
    <property type="match status" value="1"/>
</dbReference>
<keyword evidence="13" id="KW-1185">Reference proteome</keyword>
<evidence type="ECO:0000256" key="1">
    <source>
        <dbReference type="ARBA" id="ARBA00001286"/>
    </source>
</evidence>
<feature type="active site" description="Nucleophile; methyl group acceptor" evidence="9">
    <location>
        <position position="123"/>
    </location>
</feature>
<organism evidence="12 13">
    <name type="scientific">Pseudohaliea rubra DSM 19751</name>
    <dbReference type="NCBI Taxonomy" id="1265313"/>
    <lineage>
        <taxon>Bacteria</taxon>
        <taxon>Pseudomonadati</taxon>
        <taxon>Pseudomonadota</taxon>
        <taxon>Gammaproteobacteria</taxon>
        <taxon>Cellvibrionales</taxon>
        <taxon>Halieaceae</taxon>
        <taxon>Pseudohaliea</taxon>
    </lineage>
</organism>
<dbReference type="HOGENOM" id="CLU_000445_52_2_6"/>
<evidence type="ECO:0000313" key="13">
    <source>
        <dbReference type="Proteomes" id="UP000029640"/>
    </source>
</evidence>
<comment type="subcellular location">
    <subcellularLocation>
        <location evidence="9">Cytoplasm</location>
    </subcellularLocation>
</comment>
<dbReference type="InterPro" id="IPR014048">
    <property type="entry name" value="MethylDNA_cys_MeTrfase_DNA-bd"/>
</dbReference>
<dbReference type="EMBL" id="AUVB01000055">
    <property type="protein sequence ID" value="KGE03386.1"/>
    <property type="molecule type" value="Genomic_DNA"/>
</dbReference>
<dbReference type="Pfam" id="PF02870">
    <property type="entry name" value="Methyltransf_1N"/>
    <property type="match status" value="1"/>
</dbReference>
<dbReference type="OrthoDB" id="9802228at2"/>
<comment type="catalytic activity">
    <reaction evidence="8 9">
        <text>a 6-O-methyl-2'-deoxyguanosine in DNA + L-cysteinyl-[protein] = S-methyl-L-cysteinyl-[protein] + a 2'-deoxyguanosine in DNA</text>
        <dbReference type="Rhea" id="RHEA:24000"/>
        <dbReference type="Rhea" id="RHEA-COMP:10131"/>
        <dbReference type="Rhea" id="RHEA-COMP:10132"/>
        <dbReference type="Rhea" id="RHEA-COMP:11367"/>
        <dbReference type="Rhea" id="RHEA-COMP:11368"/>
        <dbReference type="ChEBI" id="CHEBI:29950"/>
        <dbReference type="ChEBI" id="CHEBI:82612"/>
        <dbReference type="ChEBI" id="CHEBI:85445"/>
        <dbReference type="ChEBI" id="CHEBI:85448"/>
        <dbReference type="EC" id="2.1.1.63"/>
    </reaction>
</comment>
<sequence length="161" mass="17157">MLSATTLATPLGSLQLVARDGRLARIAFPGMHLEEVAASSSPVLERAAAQLAGYFAGERYRFDLPLAEDGTPFQCAVRAALRAIPYGETRSYGDLARALGRPRAVRAVGAANGRNPLPLVVPCHRVIGADGSLTGYAGGLARKRWLLEREGWRACDGALDR</sequence>
<dbReference type="GO" id="GO:0005737">
    <property type="term" value="C:cytoplasm"/>
    <property type="evidence" value="ECO:0007669"/>
    <property type="project" value="UniProtKB-SubCell"/>
</dbReference>
<evidence type="ECO:0000256" key="9">
    <source>
        <dbReference type="HAMAP-Rule" id="MF_00772"/>
    </source>
</evidence>
<dbReference type="PROSITE" id="PS00374">
    <property type="entry name" value="MGMT"/>
    <property type="match status" value="1"/>
</dbReference>
<dbReference type="Proteomes" id="UP000029640">
    <property type="component" value="Unassembled WGS sequence"/>
</dbReference>
<comment type="similarity">
    <text evidence="2 9">Belongs to the MGMT family.</text>
</comment>
<dbReference type="InterPro" id="IPR036217">
    <property type="entry name" value="MethylDNA_cys_MeTrfase_DNAb"/>
</dbReference>
<dbReference type="AlphaFoldDB" id="A0A095XUL2"/>
<dbReference type="FunFam" id="1.10.10.10:FF:000214">
    <property type="entry name" value="Methylated-DNA--protein-cysteine methyltransferase"/>
    <property type="match status" value="1"/>
</dbReference>
<comment type="miscellaneous">
    <text evidence="9">This enzyme catalyzes only one turnover and therefore is not strictly catalytic. According to one definition, an enzyme is a biocatalyst that acts repeatedly and over many reaction cycles.</text>
</comment>
<evidence type="ECO:0000256" key="5">
    <source>
        <dbReference type="ARBA" id="ARBA00022679"/>
    </source>
</evidence>
<evidence type="ECO:0000259" key="10">
    <source>
        <dbReference type="Pfam" id="PF01035"/>
    </source>
</evidence>
<dbReference type="Pfam" id="PF01035">
    <property type="entry name" value="DNA_binding_1"/>
    <property type="match status" value="1"/>
</dbReference>
<protein>
    <recommendedName>
        <fullName evidence="9">Methylated-DNA--protein-cysteine methyltransferase</fullName>
        <ecNumber evidence="9">2.1.1.63</ecNumber>
    </recommendedName>
    <alternativeName>
        <fullName evidence="9">6-O-methylguanine-DNA methyltransferase</fullName>
        <shortName evidence="9">MGMT</shortName>
    </alternativeName>
    <alternativeName>
        <fullName evidence="9">O-6-methylguanine-DNA-alkyltransferase</fullName>
    </alternativeName>
</protein>
<keyword evidence="3 9" id="KW-0963">Cytoplasm</keyword>
<evidence type="ECO:0000256" key="7">
    <source>
        <dbReference type="ARBA" id="ARBA00023204"/>
    </source>
</evidence>
<dbReference type="STRING" id="1265313.HRUBRA_02021"/>
<dbReference type="NCBIfam" id="TIGR00589">
    <property type="entry name" value="ogt"/>
    <property type="match status" value="1"/>
</dbReference>
<dbReference type="InterPro" id="IPR023546">
    <property type="entry name" value="MGMT"/>
</dbReference>
<gene>
    <name evidence="12" type="ORF">HRUBRA_02021</name>
</gene>
<dbReference type="SUPFAM" id="SSF46767">
    <property type="entry name" value="Methylated DNA-protein cysteine methyltransferase, C-terminal domain"/>
    <property type="match status" value="1"/>
</dbReference>